<accession>A0A9E8M0J9</accession>
<feature type="domain" description="DUF2399" evidence="1">
    <location>
        <begin position="273"/>
        <end position="423"/>
    </location>
</feature>
<feature type="domain" description="Conserved hypothetical protein CHP02679 N terminus" evidence="2">
    <location>
        <begin position="36"/>
        <end position="251"/>
    </location>
</feature>
<dbReference type="RefSeq" id="WP_275420230.1">
    <property type="nucleotide sequence ID" value="NZ_CP106877.1"/>
</dbReference>
<dbReference type="AlphaFoldDB" id="A0A9E8M0J9"/>
<dbReference type="Proteomes" id="UP001164726">
    <property type="component" value="Chromosome"/>
</dbReference>
<dbReference type="EMBL" id="CP106877">
    <property type="protein sequence ID" value="WAA12099.1"/>
    <property type="molecule type" value="Genomic_DNA"/>
</dbReference>
<dbReference type="NCBIfam" id="TIGR02679">
    <property type="entry name" value="TIGR02679 family protein"/>
    <property type="match status" value="1"/>
</dbReference>
<name>A0A9E8M0J9_9BACI</name>
<dbReference type="Pfam" id="PF09664">
    <property type="entry name" value="DUF2399"/>
    <property type="match status" value="1"/>
</dbReference>
<gene>
    <name evidence="3" type="ORF">OE105_11035</name>
</gene>
<keyword evidence="4" id="KW-1185">Reference proteome</keyword>
<dbReference type="Pfam" id="PF11796">
    <property type="entry name" value="DUF3323"/>
    <property type="match status" value="1"/>
</dbReference>
<evidence type="ECO:0000313" key="3">
    <source>
        <dbReference type="EMBL" id="WAA12099.1"/>
    </source>
</evidence>
<dbReference type="InterPro" id="IPR024466">
    <property type="entry name" value="CHP02679_N"/>
</dbReference>
<protein>
    <submittedName>
        <fullName evidence="3">TIGR02679 family protein</fullName>
    </submittedName>
</protein>
<proteinExistence type="predicted"/>
<reference evidence="3" key="1">
    <citation type="submission" date="2022-09" db="EMBL/GenBank/DDBJ databases">
        <title>Complete Genomes of Fervidibacillus albus and Fervidibacillus halotolerans isolated from tidal flat sediments.</title>
        <authorList>
            <person name="Kwon K.K."/>
            <person name="Yang S.-H."/>
            <person name="Park M.J."/>
            <person name="Oh H.-M."/>
        </authorList>
    </citation>
    <scope>NUCLEOTIDE SEQUENCE</scope>
    <source>
        <strain evidence="3">MEBiC13594</strain>
    </source>
</reference>
<organism evidence="3 4">
    <name type="scientific">Fervidibacillus halotolerans</name>
    <dbReference type="NCBI Taxonomy" id="2980027"/>
    <lineage>
        <taxon>Bacteria</taxon>
        <taxon>Bacillati</taxon>
        <taxon>Bacillota</taxon>
        <taxon>Bacilli</taxon>
        <taxon>Bacillales</taxon>
        <taxon>Bacillaceae</taxon>
        <taxon>Fervidibacillus</taxon>
    </lineage>
</organism>
<dbReference type="KEGG" id="fhl:OE105_11035"/>
<sequence length="431" mass="50288">MDRKIDHKLQVFLEEPGFMKLFALFKEKYRSLGRVGGSVSLKGFADDELEAIAGFYGISKAKLSQKGTVSLQAFEKELAKTSFSEYTLLDIMEKVLGEKIISKKEERRLEHEREEAFIQSLLEEIPGAHWWLQRLAEKSPDTRWIWSLYKQNDEDLYEKIIMAYRAFTYLPKQGEFERLPFFSERVSGNPHYFDSQRTAGKLLHHMLFVDQLRKGNNRMTMPKTVEELNDLLAEYGIFRDDLWNFVTCQQLLASTEEVHPVWKAACESRTVMNVPMKELMKVDKIWPIHGNTVWVVENSGVASMMMDALPKVPIVCTHGQVRMAGWRLLDLIVQSGATIFYSGDMDPEGLLIADRMKTRYKDKVILWKMEKQTYLNYLSEEDIADRLSKLDSIRNSELFELRDVLKEQKKACYQESFVNELKKSIENYTHK</sequence>
<dbReference type="InterPro" id="IPR024465">
    <property type="entry name" value="DUF2399"/>
</dbReference>
<evidence type="ECO:0000313" key="4">
    <source>
        <dbReference type="Proteomes" id="UP001164726"/>
    </source>
</evidence>
<evidence type="ECO:0000259" key="2">
    <source>
        <dbReference type="Pfam" id="PF11796"/>
    </source>
</evidence>
<dbReference type="InterPro" id="IPR013495">
    <property type="entry name" value="CHP02679"/>
</dbReference>
<evidence type="ECO:0000259" key="1">
    <source>
        <dbReference type="Pfam" id="PF09664"/>
    </source>
</evidence>